<evidence type="ECO:0000313" key="2">
    <source>
        <dbReference type="EMBL" id="VDM02932.1"/>
    </source>
</evidence>
<reference evidence="2 3" key="2">
    <citation type="submission" date="2018-11" db="EMBL/GenBank/DDBJ databases">
        <authorList>
            <consortium name="Pathogen Informatics"/>
        </authorList>
    </citation>
    <scope>NUCLEOTIDE SEQUENCE [LARGE SCALE GENOMIC DNA]</scope>
    <source>
        <strain evidence="2 3">NST_G2</strain>
    </source>
</reference>
<organism evidence="4">
    <name type="scientific">Schistocephalus solidus</name>
    <name type="common">Tapeworm</name>
    <dbReference type="NCBI Taxonomy" id="70667"/>
    <lineage>
        <taxon>Eukaryota</taxon>
        <taxon>Metazoa</taxon>
        <taxon>Spiralia</taxon>
        <taxon>Lophotrochozoa</taxon>
        <taxon>Platyhelminthes</taxon>
        <taxon>Cestoda</taxon>
        <taxon>Eucestoda</taxon>
        <taxon>Diphyllobothriidea</taxon>
        <taxon>Diphyllobothriidae</taxon>
        <taxon>Schistocephalus</taxon>
    </lineage>
</organism>
<protein>
    <submittedName>
        <fullName evidence="4">MTFR1L</fullName>
    </submittedName>
</protein>
<name>A0A183TJ98_SCHSO</name>
<dbReference type="WBParaSite" id="SSLN_0001717901-mRNA-1">
    <property type="protein sequence ID" value="SSLN_0001717901-mRNA-1"/>
    <property type="gene ID" value="SSLN_0001717901"/>
</dbReference>
<feature type="region of interest" description="Disordered" evidence="1">
    <location>
        <begin position="101"/>
        <end position="128"/>
    </location>
</feature>
<dbReference type="EMBL" id="UYSU01041222">
    <property type="protein sequence ID" value="VDM02932.1"/>
    <property type="molecule type" value="Genomic_DNA"/>
</dbReference>
<sequence>MEAKPCDFDIGDSDRTPLLPNLRYSQVLTIYSFPPENQHILAPASGSLNAAQLTQMFERLMKMPGIAKPQPAALSTSPVPSVSSLSHLKVELGQLAEQVASLKEPAASSSRSPPISTARPVQSSPSRPTSTATCWYHFSFGAKALRCVFLCSFV</sequence>
<gene>
    <name evidence="2" type="ORF">SSLN_LOCUS16546</name>
</gene>
<accession>A0A183TJ98</accession>
<evidence type="ECO:0000313" key="3">
    <source>
        <dbReference type="Proteomes" id="UP000275846"/>
    </source>
</evidence>
<evidence type="ECO:0000256" key="1">
    <source>
        <dbReference type="SAM" id="MobiDB-lite"/>
    </source>
</evidence>
<reference evidence="4" key="1">
    <citation type="submission" date="2016-06" db="UniProtKB">
        <authorList>
            <consortium name="WormBaseParasite"/>
        </authorList>
    </citation>
    <scope>IDENTIFICATION</scope>
</reference>
<proteinExistence type="predicted"/>
<evidence type="ECO:0000313" key="4">
    <source>
        <dbReference type="WBParaSite" id="SSLN_0001717901-mRNA-1"/>
    </source>
</evidence>
<dbReference type="OrthoDB" id="6261941at2759"/>
<keyword evidence="3" id="KW-1185">Reference proteome</keyword>
<feature type="compositionally biased region" description="Low complexity" evidence="1">
    <location>
        <begin position="105"/>
        <end position="120"/>
    </location>
</feature>
<dbReference type="AlphaFoldDB" id="A0A183TJ98"/>
<dbReference type="Proteomes" id="UP000275846">
    <property type="component" value="Unassembled WGS sequence"/>
</dbReference>